<protein>
    <submittedName>
        <fullName evidence="1">Uncharacterized protein</fullName>
    </submittedName>
</protein>
<reference evidence="1 2" key="1">
    <citation type="submission" date="2020-10" db="EMBL/GenBank/DDBJ databases">
        <authorList>
            <person name="Sedaghatjoo S."/>
        </authorList>
    </citation>
    <scope>NUCLEOTIDE SEQUENCE [LARGE SCALE GENOMIC DNA]</scope>
    <source>
        <strain evidence="1 2">LLFL</strain>
    </source>
</reference>
<comment type="caution">
    <text evidence="1">The sequence shown here is derived from an EMBL/GenBank/DDBJ whole genome shotgun (WGS) entry which is preliminary data.</text>
</comment>
<keyword evidence="2" id="KW-1185">Reference proteome</keyword>
<dbReference type="AlphaFoldDB" id="A0A9N8LY53"/>
<dbReference type="EMBL" id="CAJHJF010004476">
    <property type="protein sequence ID" value="CAD6943401.1"/>
    <property type="molecule type" value="Genomic_DNA"/>
</dbReference>
<organism evidence="1 2">
    <name type="scientific">Tilletia laevis</name>
    <dbReference type="NCBI Taxonomy" id="157183"/>
    <lineage>
        <taxon>Eukaryota</taxon>
        <taxon>Fungi</taxon>
        <taxon>Dikarya</taxon>
        <taxon>Basidiomycota</taxon>
        <taxon>Ustilaginomycotina</taxon>
        <taxon>Exobasidiomycetes</taxon>
        <taxon>Tilletiales</taxon>
        <taxon>Tilletiaceae</taxon>
        <taxon>Tilletia</taxon>
    </lineage>
</organism>
<name>A0A9N8LY53_9BASI</name>
<gene>
    <name evidence="1" type="ORF">JKILLFL_G1087</name>
</gene>
<sequence>GAGAGAASTTPTHLVELMRWLADVVESVLALLKEETKVGTYQRAFGYVANHMLYGTLLVKDEPSLNLKAEVNFLFEK</sequence>
<evidence type="ECO:0000313" key="2">
    <source>
        <dbReference type="Proteomes" id="UP000836404"/>
    </source>
</evidence>
<accession>A0A9N8LY53</accession>
<feature type="non-terminal residue" evidence="1">
    <location>
        <position position="1"/>
    </location>
</feature>
<evidence type="ECO:0000313" key="1">
    <source>
        <dbReference type="EMBL" id="CAD6943401.1"/>
    </source>
</evidence>
<dbReference type="Proteomes" id="UP000836404">
    <property type="component" value="Unassembled WGS sequence"/>
</dbReference>
<proteinExistence type="predicted"/>